<accession>A0A2U3LFU9</accession>
<dbReference type="AlphaFoldDB" id="A0A2U3LFU9"/>
<dbReference type="EMBL" id="OMOF01000434">
    <property type="protein sequence ID" value="SPF50734.1"/>
    <property type="molecule type" value="Genomic_DNA"/>
</dbReference>
<evidence type="ECO:0000313" key="1">
    <source>
        <dbReference type="EMBL" id="SPF50734.1"/>
    </source>
</evidence>
<sequence length="58" mass="6726">MLCYYDFEECGICNYKLGGTYEQLNSIYVFRSGFSILSYGPRIFRSATCFSKLDVKVK</sequence>
<proteinExistence type="predicted"/>
<name>A0A2U3LFU9_9FIRM</name>
<organism evidence="1 2">
    <name type="scientific">Candidatus Desulfosporosinus infrequens</name>
    <dbReference type="NCBI Taxonomy" id="2043169"/>
    <lineage>
        <taxon>Bacteria</taxon>
        <taxon>Bacillati</taxon>
        <taxon>Bacillota</taxon>
        <taxon>Clostridia</taxon>
        <taxon>Eubacteriales</taxon>
        <taxon>Desulfitobacteriaceae</taxon>
        <taxon>Desulfosporosinus</taxon>
    </lineage>
</organism>
<reference evidence="2" key="1">
    <citation type="submission" date="2018-02" db="EMBL/GenBank/DDBJ databases">
        <authorList>
            <person name="Hausmann B."/>
        </authorList>
    </citation>
    <scope>NUCLEOTIDE SEQUENCE [LARGE SCALE GENOMIC DNA]</scope>
    <source>
        <strain evidence="2">Peat soil MAG SbF1</strain>
    </source>
</reference>
<evidence type="ECO:0000313" key="2">
    <source>
        <dbReference type="Proteomes" id="UP000238916"/>
    </source>
</evidence>
<dbReference type="Proteomes" id="UP000238916">
    <property type="component" value="Unassembled WGS sequence"/>
</dbReference>
<protein>
    <submittedName>
        <fullName evidence="1">Uncharacterized protein</fullName>
    </submittedName>
</protein>
<gene>
    <name evidence="1" type="ORF">SBF1_490003</name>
</gene>